<dbReference type="EMBL" id="JANEYF010001838">
    <property type="protein sequence ID" value="KAJ8956137.1"/>
    <property type="molecule type" value="Genomic_DNA"/>
</dbReference>
<keyword evidence="1" id="KW-0472">Membrane</keyword>
<dbReference type="Proteomes" id="UP001162156">
    <property type="component" value="Unassembled WGS sequence"/>
</dbReference>
<reference evidence="2" key="1">
    <citation type="journal article" date="2023" name="Insect Mol. Biol.">
        <title>Genome sequencing provides insights into the evolution of gene families encoding plant cell wall-degrading enzymes in longhorned beetles.</title>
        <authorList>
            <person name="Shin N.R."/>
            <person name="Okamura Y."/>
            <person name="Kirsch R."/>
            <person name="Pauchet Y."/>
        </authorList>
    </citation>
    <scope>NUCLEOTIDE SEQUENCE</scope>
    <source>
        <strain evidence="2">RBIC_L_NR</strain>
    </source>
</reference>
<accession>A0AAV8YX33</accession>
<evidence type="ECO:0000256" key="1">
    <source>
        <dbReference type="SAM" id="Phobius"/>
    </source>
</evidence>
<sequence length="69" mass="7799">MRYALETVTAVAVLLTLVTIATLFYAFFIQSPVLKLETILNSLTILLTSTEVIFGTLDLLPCCQKRHYY</sequence>
<proteinExistence type="predicted"/>
<dbReference type="AlphaFoldDB" id="A0AAV8YX33"/>
<feature type="transmembrane region" description="Helical" evidence="1">
    <location>
        <begin position="7"/>
        <end position="27"/>
    </location>
</feature>
<comment type="caution">
    <text evidence="2">The sequence shown here is derived from an EMBL/GenBank/DDBJ whole genome shotgun (WGS) entry which is preliminary data.</text>
</comment>
<keyword evidence="1" id="KW-1133">Transmembrane helix</keyword>
<evidence type="ECO:0000313" key="3">
    <source>
        <dbReference type="Proteomes" id="UP001162156"/>
    </source>
</evidence>
<gene>
    <name evidence="2" type="ORF">NQ314_006771</name>
</gene>
<keyword evidence="3" id="KW-1185">Reference proteome</keyword>
<name>A0AAV8YX33_9CUCU</name>
<evidence type="ECO:0000313" key="2">
    <source>
        <dbReference type="EMBL" id="KAJ8956137.1"/>
    </source>
</evidence>
<protein>
    <submittedName>
        <fullName evidence="2">Uncharacterized protein</fullName>
    </submittedName>
</protein>
<keyword evidence="1" id="KW-0812">Transmembrane</keyword>
<feature type="transmembrane region" description="Helical" evidence="1">
    <location>
        <begin position="39"/>
        <end position="60"/>
    </location>
</feature>
<organism evidence="2 3">
    <name type="scientific">Rhamnusium bicolor</name>
    <dbReference type="NCBI Taxonomy" id="1586634"/>
    <lineage>
        <taxon>Eukaryota</taxon>
        <taxon>Metazoa</taxon>
        <taxon>Ecdysozoa</taxon>
        <taxon>Arthropoda</taxon>
        <taxon>Hexapoda</taxon>
        <taxon>Insecta</taxon>
        <taxon>Pterygota</taxon>
        <taxon>Neoptera</taxon>
        <taxon>Endopterygota</taxon>
        <taxon>Coleoptera</taxon>
        <taxon>Polyphaga</taxon>
        <taxon>Cucujiformia</taxon>
        <taxon>Chrysomeloidea</taxon>
        <taxon>Cerambycidae</taxon>
        <taxon>Lepturinae</taxon>
        <taxon>Rhagiini</taxon>
        <taxon>Rhamnusium</taxon>
    </lineage>
</organism>